<dbReference type="PANTHER" id="PTHR41339">
    <property type="entry name" value="LIPL48"/>
    <property type="match status" value="1"/>
</dbReference>
<dbReference type="EMBL" id="JBHSCX010000015">
    <property type="protein sequence ID" value="MFC4363159.1"/>
    <property type="molecule type" value="Genomic_DNA"/>
</dbReference>
<protein>
    <recommendedName>
        <fullName evidence="4">Serine/threonine protein kinase</fullName>
    </recommendedName>
</protein>
<reference evidence="3" key="1">
    <citation type="journal article" date="2019" name="Int. J. Syst. Evol. Microbiol.">
        <title>The Global Catalogue of Microorganisms (GCM) 10K type strain sequencing project: providing services to taxonomists for standard genome sequencing and annotation.</title>
        <authorList>
            <consortium name="The Broad Institute Genomics Platform"/>
            <consortium name="The Broad Institute Genome Sequencing Center for Infectious Disease"/>
            <person name="Wu L."/>
            <person name="Ma J."/>
        </authorList>
    </citation>
    <scope>NUCLEOTIDE SEQUENCE [LARGE SCALE GENOMIC DNA]</scope>
    <source>
        <strain evidence="3">CECT 8570</strain>
    </source>
</reference>
<proteinExistence type="predicted"/>
<accession>A0ABV8V7Y4</accession>
<sequence>MKIRNVFALNLLTAALFACGGGDVNVSPTNIDNSVDNSVSSGGGSGTNNPCASYAVDGQALQGSFDGNNCFYDATFVGVNKPLTTDLSIPFISGVHIFASSLFVGDDVTPAEAAAGVAIPQEGDGPTLTIAAGNKLAFQNPSDYVRISRGSQIIANGSPAAPITFSSYNDLVLNNETPGAVSKWGGIMINGNGITNNCTDAQRTAGTCSVQSEGQESYYGGNNNAESSGSLKYVVVKHSGFAVVVGDELNGITFNAVGSGTVVDYVQVYNTYDDGFEFFGGAVNVKHAVLVNVRDDSLDFSDGYVGHIQYAIIKQDDSNRCIEGDNISDSRPANASNPADWLIAPMSHPIISNVTCITSGRDQAVNTHGDSEGFLLRHGAEGEIYNSIVTSPASGNECFEINSTGTVQNAENGLIKADSNILACSETVKNAGASDLPAGSTFNTVTFFDSFTNNFRDTEAATVLSGIYTAGMLLQSDGASAITVNLTDVKNIAADMETPTHFGAVTSGDDWTAGWTVGL</sequence>
<feature type="signal peptide" evidence="1">
    <location>
        <begin position="1"/>
        <end position="20"/>
    </location>
</feature>
<comment type="caution">
    <text evidence="2">The sequence shown here is derived from an EMBL/GenBank/DDBJ whole genome shotgun (WGS) entry which is preliminary data.</text>
</comment>
<feature type="chain" id="PRO_5046398964" description="Serine/threonine protein kinase" evidence="1">
    <location>
        <begin position="21"/>
        <end position="519"/>
    </location>
</feature>
<gene>
    <name evidence="2" type="ORF">ACFOX3_12650</name>
</gene>
<evidence type="ECO:0008006" key="4">
    <source>
        <dbReference type="Google" id="ProtNLM"/>
    </source>
</evidence>
<evidence type="ECO:0000313" key="2">
    <source>
        <dbReference type="EMBL" id="MFC4363159.1"/>
    </source>
</evidence>
<keyword evidence="3" id="KW-1185">Reference proteome</keyword>
<keyword evidence="1" id="KW-0732">Signal</keyword>
<evidence type="ECO:0000256" key="1">
    <source>
        <dbReference type="SAM" id="SignalP"/>
    </source>
</evidence>
<dbReference type="PANTHER" id="PTHR41339:SF1">
    <property type="entry name" value="SECRETED PROTEIN"/>
    <property type="match status" value="1"/>
</dbReference>
<dbReference type="PROSITE" id="PS51257">
    <property type="entry name" value="PROKAR_LIPOPROTEIN"/>
    <property type="match status" value="1"/>
</dbReference>
<dbReference type="Proteomes" id="UP001595840">
    <property type="component" value="Unassembled WGS sequence"/>
</dbReference>
<organism evidence="2 3">
    <name type="scientific">Simiduia curdlanivorans</name>
    <dbReference type="NCBI Taxonomy" id="1492769"/>
    <lineage>
        <taxon>Bacteria</taxon>
        <taxon>Pseudomonadati</taxon>
        <taxon>Pseudomonadota</taxon>
        <taxon>Gammaproteobacteria</taxon>
        <taxon>Cellvibrionales</taxon>
        <taxon>Cellvibrionaceae</taxon>
        <taxon>Simiduia</taxon>
    </lineage>
</organism>
<evidence type="ECO:0000313" key="3">
    <source>
        <dbReference type="Proteomes" id="UP001595840"/>
    </source>
</evidence>
<dbReference type="RefSeq" id="WP_290264997.1">
    <property type="nucleotide sequence ID" value="NZ_JAUFQG010000006.1"/>
</dbReference>
<name>A0ABV8V7Y4_9GAMM</name>